<dbReference type="Proteomes" id="UP000271031">
    <property type="component" value="Unassembled WGS sequence"/>
</dbReference>
<comment type="caution">
    <text evidence="1">The sequence shown here is derived from an EMBL/GenBank/DDBJ whole genome shotgun (WGS) entry which is preliminary data.</text>
</comment>
<proteinExistence type="predicted"/>
<gene>
    <name evidence="1" type="ORF">EDM56_19595</name>
</gene>
<accession>A0A3M8DAN9</accession>
<keyword evidence="2" id="KW-1185">Reference proteome</keyword>
<sequence length="123" mass="13050">MLPIPLMALPPAKGKRASTVVNAVVTNRAPTSVLSMMAAESSVLKIRLLLSTTFRKISNNTGTRLPLASAVACQPTTPSIFTVPLQGTKTLASSVRLVTVVVPTNVMFSLPNVFRLASKAKQF</sequence>
<name>A0A3M8DAN9_9BACL</name>
<organism evidence="1 2">
    <name type="scientific">Brevibacillus fluminis</name>
    <dbReference type="NCBI Taxonomy" id="511487"/>
    <lineage>
        <taxon>Bacteria</taxon>
        <taxon>Bacillati</taxon>
        <taxon>Bacillota</taxon>
        <taxon>Bacilli</taxon>
        <taxon>Bacillales</taxon>
        <taxon>Paenibacillaceae</taxon>
        <taxon>Brevibacillus</taxon>
    </lineage>
</organism>
<protein>
    <submittedName>
        <fullName evidence="1">Uncharacterized protein</fullName>
    </submittedName>
</protein>
<dbReference type="EMBL" id="RHHQ01000015">
    <property type="protein sequence ID" value="RNB85114.1"/>
    <property type="molecule type" value="Genomic_DNA"/>
</dbReference>
<evidence type="ECO:0000313" key="1">
    <source>
        <dbReference type="EMBL" id="RNB85114.1"/>
    </source>
</evidence>
<reference evidence="1 2" key="1">
    <citation type="submission" date="2018-10" db="EMBL/GenBank/DDBJ databases">
        <title>Phylogenomics of Brevibacillus.</title>
        <authorList>
            <person name="Dunlap C."/>
        </authorList>
    </citation>
    <scope>NUCLEOTIDE SEQUENCE [LARGE SCALE GENOMIC DNA]</scope>
    <source>
        <strain evidence="1 2">JCM 15716</strain>
    </source>
</reference>
<evidence type="ECO:0000313" key="2">
    <source>
        <dbReference type="Proteomes" id="UP000271031"/>
    </source>
</evidence>
<dbReference type="AlphaFoldDB" id="A0A3M8DAN9"/>